<dbReference type="STRING" id="1295009.MMINT_08990"/>
<feature type="transmembrane region" description="Helical" evidence="7">
    <location>
        <begin position="309"/>
        <end position="328"/>
    </location>
</feature>
<comment type="subcellular location">
    <subcellularLocation>
        <location evidence="1">Cell membrane</location>
        <topology evidence="1">Multi-pass membrane protein</topology>
    </subcellularLocation>
</comment>
<dbReference type="InParanoid" id="R9T9D8"/>
<keyword evidence="2" id="KW-1003">Cell membrane</keyword>
<feature type="compositionally biased region" description="Basic and acidic residues" evidence="6">
    <location>
        <begin position="1"/>
        <end position="10"/>
    </location>
</feature>
<evidence type="ECO:0000259" key="8">
    <source>
        <dbReference type="Pfam" id="PF00892"/>
    </source>
</evidence>
<evidence type="ECO:0000256" key="3">
    <source>
        <dbReference type="ARBA" id="ARBA00022692"/>
    </source>
</evidence>
<evidence type="ECO:0000256" key="4">
    <source>
        <dbReference type="ARBA" id="ARBA00022989"/>
    </source>
</evidence>
<dbReference type="HOGENOM" id="CLU_044169_0_0_2"/>
<gene>
    <name evidence="9" type="ORF">MMINT_08990</name>
</gene>
<evidence type="ECO:0000256" key="5">
    <source>
        <dbReference type="ARBA" id="ARBA00023136"/>
    </source>
</evidence>
<dbReference type="InterPro" id="IPR051258">
    <property type="entry name" value="Diverse_Substrate_Transporter"/>
</dbReference>
<keyword evidence="5 7" id="KW-0472">Membrane</keyword>
<evidence type="ECO:0000256" key="1">
    <source>
        <dbReference type="ARBA" id="ARBA00004651"/>
    </source>
</evidence>
<dbReference type="InterPro" id="IPR000620">
    <property type="entry name" value="EamA_dom"/>
</dbReference>
<evidence type="ECO:0000256" key="7">
    <source>
        <dbReference type="SAM" id="Phobius"/>
    </source>
</evidence>
<feature type="transmembrane region" description="Helical" evidence="7">
    <location>
        <begin position="334"/>
        <end position="352"/>
    </location>
</feature>
<accession>R9T9D8</accession>
<feature type="region of interest" description="Disordered" evidence="6">
    <location>
        <begin position="1"/>
        <end position="20"/>
    </location>
</feature>
<dbReference type="EMBL" id="CP005934">
    <property type="protein sequence ID" value="AGN26256.1"/>
    <property type="molecule type" value="Genomic_DNA"/>
</dbReference>
<dbReference type="KEGG" id="mer:MMINT_08990"/>
<feature type="transmembrane region" description="Helical" evidence="7">
    <location>
        <begin position="149"/>
        <end position="171"/>
    </location>
</feature>
<reference evidence="9 10" key="1">
    <citation type="journal article" date="2013" name="Genome Announc.">
        <title>Genome sequence of 'Candidatus Methanomassiliicoccus intestinalis' Issoire-Mx1, a third thermoplasmatales-related methanogenic archaeon from human feces.</title>
        <authorList>
            <person name="Borrel G."/>
            <person name="Harris H.M."/>
            <person name="Parisot N."/>
            <person name="Gaci N."/>
            <person name="Tottey W."/>
            <person name="Mihajlovski A."/>
            <person name="Deane J."/>
            <person name="Gribaldo S."/>
            <person name="Bardot O."/>
            <person name="Peyretaillade E."/>
            <person name="Peyret P."/>
            <person name="O'Toole P.W."/>
            <person name="Brugere J.F."/>
        </authorList>
    </citation>
    <scope>NUCLEOTIDE SEQUENCE [LARGE SCALE GENOMIC DNA]</scope>
    <source>
        <strain evidence="9 10">Issoire-Mx1</strain>
    </source>
</reference>
<dbReference type="Pfam" id="PF00892">
    <property type="entry name" value="EamA"/>
    <property type="match status" value="1"/>
</dbReference>
<dbReference type="PANTHER" id="PTHR42920:SF5">
    <property type="entry name" value="EAMA DOMAIN-CONTAINING PROTEIN"/>
    <property type="match status" value="1"/>
</dbReference>
<dbReference type="AlphaFoldDB" id="R9T9D8"/>
<dbReference type="PANTHER" id="PTHR42920">
    <property type="entry name" value="OS03G0707200 PROTEIN-RELATED"/>
    <property type="match status" value="1"/>
</dbReference>
<dbReference type="InterPro" id="IPR037185">
    <property type="entry name" value="EmrE-like"/>
</dbReference>
<feature type="transmembrane region" description="Helical" evidence="7">
    <location>
        <begin position="124"/>
        <end position="143"/>
    </location>
</feature>
<feature type="transmembrane region" description="Helical" evidence="7">
    <location>
        <begin position="178"/>
        <end position="196"/>
    </location>
</feature>
<evidence type="ECO:0000256" key="2">
    <source>
        <dbReference type="ARBA" id="ARBA00022475"/>
    </source>
</evidence>
<protein>
    <submittedName>
        <fullName evidence="9">Trimethylamine permease</fullName>
    </submittedName>
</protein>
<feature type="domain" description="EamA" evidence="8">
    <location>
        <begin position="209"/>
        <end position="351"/>
    </location>
</feature>
<organism evidence="9 10">
    <name type="scientific">Methanomassiliicoccus intestinalis (strain Issoire-Mx1)</name>
    <dbReference type="NCBI Taxonomy" id="1295009"/>
    <lineage>
        <taxon>Archaea</taxon>
        <taxon>Methanobacteriati</taxon>
        <taxon>Thermoplasmatota</taxon>
        <taxon>Thermoplasmata</taxon>
        <taxon>Methanomassiliicoccales</taxon>
        <taxon>Methanomassiliicoccaceae</taxon>
        <taxon>Methanomassiliicoccus</taxon>
    </lineage>
</organism>
<proteinExistence type="predicted"/>
<sequence length="485" mass="52185">MIDVDLKEDSSPESPVQQDLEDARRLEHKKRVRFGYMMALFCAIFWGLWYVPGEAIWLINPFDQMTAAISATDGDALATVIGAVVITGLNAIFVIIALLVWNGALGKLREMGRTVRQMRHCTKWFFLASIFGGPLAVLGSFLAMGFVGAAFAAVAGLMYPVVGSILAHFTGQKVSKRALLGILAIVIGGITVYAGGLIEDLANGGGSIWGYVGGIMAAIGWGTEGIIASKGLDVAEPDIGITLRFVGEGIIWWVIAIPILALLGYPVLTYVVQILDPLTIGVLIMLGITFGCCYVTWYKSFTLIGVNRGQGVGNLYGICAVIFLFVFMGRVPDWTIILGGILCIVGSLVMFTEGSIGLETLKTDEFISKEAAPAKKTSSNTKKTNANGTASKVKLRPIKFRILELYSDGEEHWNSEVVKVIQSEYGMGSGYGRDLINFDIIELAAGGLLKELAVAQDDGTYKAGALLHKYKITEFGKNQPCLASI</sequence>
<evidence type="ECO:0000313" key="9">
    <source>
        <dbReference type="EMBL" id="AGN26256.1"/>
    </source>
</evidence>
<keyword evidence="4 7" id="KW-1133">Transmembrane helix</keyword>
<evidence type="ECO:0000313" key="10">
    <source>
        <dbReference type="Proteomes" id="UP000014070"/>
    </source>
</evidence>
<dbReference type="GO" id="GO:0005886">
    <property type="term" value="C:plasma membrane"/>
    <property type="evidence" value="ECO:0007669"/>
    <property type="project" value="UniProtKB-SubCell"/>
</dbReference>
<dbReference type="RefSeq" id="WP_020448781.1">
    <property type="nucleotide sequence ID" value="NC_021353.1"/>
</dbReference>
<keyword evidence="10" id="KW-1185">Reference proteome</keyword>
<feature type="transmembrane region" description="Helical" evidence="7">
    <location>
        <begin position="79"/>
        <end position="103"/>
    </location>
</feature>
<dbReference type="SUPFAM" id="SSF103481">
    <property type="entry name" value="Multidrug resistance efflux transporter EmrE"/>
    <property type="match status" value="1"/>
</dbReference>
<feature type="transmembrane region" description="Helical" evidence="7">
    <location>
        <begin position="34"/>
        <end position="59"/>
    </location>
</feature>
<evidence type="ECO:0000256" key="6">
    <source>
        <dbReference type="SAM" id="MobiDB-lite"/>
    </source>
</evidence>
<feature type="transmembrane region" description="Helical" evidence="7">
    <location>
        <begin position="250"/>
        <end position="272"/>
    </location>
</feature>
<keyword evidence="3 7" id="KW-0812">Transmembrane</keyword>
<name>R9T9D8_METII</name>
<feature type="transmembrane region" description="Helical" evidence="7">
    <location>
        <begin position="278"/>
        <end position="297"/>
    </location>
</feature>
<feature type="transmembrane region" description="Helical" evidence="7">
    <location>
        <begin position="208"/>
        <end position="229"/>
    </location>
</feature>
<dbReference type="GeneID" id="41323316"/>
<dbReference type="Proteomes" id="UP000014070">
    <property type="component" value="Chromosome"/>
</dbReference>